<evidence type="ECO:0000313" key="5">
    <source>
        <dbReference type="Proteomes" id="UP000480684"/>
    </source>
</evidence>
<name>A0A7C9UUX4_9PROT</name>
<dbReference type="Pfam" id="PF07378">
    <property type="entry name" value="FlbT"/>
    <property type="match status" value="1"/>
</dbReference>
<reference evidence="4 5" key="1">
    <citation type="submission" date="2020-02" db="EMBL/GenBank/DDBJ databases">
        <authorList>
            <person name="Dziuba M."/>
            <person name="Kuznetsov B."/>
            <person name="Mardanov A."/>
            <person name="Ravin N."/>
            <person name="Grouzdev D."/>
        </authorList>
    </citation>
    <scope>NUCLEOTIDE SEQUENCE [LARGE SCALE GENOMIC DNA]</scope>
    <source>
        <strain evidence="4 5">SpK</strain>
    </source>
</reference>
<sequence length="142" mass="15768">MPLLIDLKPGEKVIINGAVIENAGANTKIRICNDSTLLRHKEIMVEEEAKTPAARVYFCLQNAYIFPAKRAQYMALYSTYLTEFVDACPSAADIADQIRAEAEQGHYYKALKWAGKLLKHEGEIIHAMLKATEAVAAEVEAE</sequence>
<dbReference type="GO" id="GO:0048027">
    <property type="term" value="F:mRNA 5'-UTR binding"/>
    <property type="evidence" value="ECO:0007669"/>
    <property type="project" value="InterPro"/>
</dbReference>
<keyword evidence="2" id="KW-1005">Bacterial flagellum biogenesis</keyword>
<evidence type="ECO:0000256" key="1">
    <source>
        <dbReference type="ARBA" id="ARBA00022491"/>
    </source>
</evidence>
<dbReference type="InterPro" id="IPR009967">
    <property type="entry name" value="Flagellum_FlbT"/>
</dbReference>
<keyword evidence="1" id="KW-0678">Repressor</keyword>
<dbReference type="AlphaFoldDB" id="A0A7C9UUX4"/>
<organism evidence="4 5">
    <name type="scientific">Magnetospirillum aberrantis SpK</name>
    <dbReference type="NCBI Taxonomy" id="908842"/>
    <lineage>
        <taxon>Bacteria</taxon>
        <taxon>Pseudomonadati</taxon>
        <taxon>Pseudomonadota</taxon>
        <taxon>Alphaproteobacteria</taxon>
        <taxon>Rhodospirillales</taxon>
        <taxon>Rhodospirillaceae</taxon>
        <taxon>Magnetospirillum</taxon>
    </lineage>
</organism>
<accession>A0A7C9UUX4</accession>
<dbReference type="GO" id="GO:0044781">
    <property type="term" value="P:bacterial-type flagellum organization"/>
    <property type="evidence" value="ECO:0007669"/>
    <property type="project" value="UniProtKB-KW"/>
</dbReference>
<dbReference type="RefSeq" id="WP_163680909.1">
    <property type="nucleotide sequence ID" value="NZ_JAAIYP010000039.1"/>
</dbReference>
<evidence type="ECO:0000256" key="3">
    <source>
        <dbReference type="ARBA" id="ARBA00022884"/>
    </source>
</evidence>
<dbReference type="GO" id="GO:1902209">
    <property type="term" value="P:negative regulation of bacterial-type flagellum assembly"/>
    <property type="evidence" value="ECO:0007669"/>
    <property type="project" value="InterPro"/>
</dbReference>
<evidence type="ECO:0000313" key="4">
    <source>
        <dbReference type="EMBL" id="NFV81207.1"/>
    </source>
</evidence>
<dbReference type="Proteomes" id="UP000480684">
    <property type="component" value="Unassembled WGS sequence"/>
</dbReference>
<protein>
    <submittedName>
        <fullName evidence="4">Flagellum biosynthesis protein FlbT</fullName>
    </submittedName>
</protein>
<keyword evidence="5" id="KW-1185">Reference proteome</keyword>
<gene>
    <name evidence="4" type="ORF">G4223_13900</name>
</gene>
<evidence type="ECO:0000256" key="2">
    <source>
        <dbReference type="ARBA" id="ARBA00022795"/>
    </source>
</evidence>
<keyword evidence="3" id="KW-0694">RNA-binding</keyword>
<dbReference type="EMBL" id="JAAIYP010000039">
    <property type="protein sequence ID" value="NFV81207.1"/>
    <property type="molecule type" value="Genomic_DNA"/>
</dbReference>
<comment type="caution">
    <text evidence="4">The sequence shown here is derived from an EMBL/GenBank/DDBJ whole genome shotgun (WGS) entry which is preliminary data.</text>
</comment>
<proteinExistence type="predicted"/>
<dbReference type="GO" id="GO:0006402">
    <property type="term" value="P:mRNA catabolic process"/>
    <property type="evidence" value="ECO:0007669"/>
    <property type="project" value="InterPro"/>
</dbReference>